<dbReference type="InterPro" id="IPR001509">
    <property type="entry name" value="Epimerase_deHydtase"/>
</dbReference>
<dbReference type="Proteomes" id="UP001169764">
    <property type="component" value="Unassembled WGS sequence"/>
</dbReference>
<evidence type="ECO:0000313" key="3">
    <source>
        <dbReference type="Proteomes" id="UP001169764"/>
    </source>
</evidence>
<reference evidence="2" key="1">
    <citation type="submission" date="2023-07" db="EMBL/GenBank/DDBJ databases">
        <authorList>
            <person name="Kim M."/>
        </authorList>
    </citation>
    <scope>NUCLEOTIDE SEQUENCE</scope>
    <source>
        <strain evidence="2">BIUV-7</strain>
    </source>
</reference>
<keyword evidence="3" id="KW-1185">Reference proteome</keyword>
<proteinExistence type="predicted"/>
<dbReference type="PANTHER" id="PTHR32487:SF0">
    <property type="entry name" value="3-OXO-DELTA(4,5)-STEROID 5-BETA-REDUCTASE"/>
    <property type="match status" value="1"/>
</dbReference>
<feature type="domain" description="NAD-dependent epimerase/dehydratase" evidence="1">
    <location>
        <begin position="7"/>
        <end position="244"/>
    </location>
</feature>
<evidence type="ECO:0000313" key="2">
    <source>
        <dbReference type="EMBL" id="MDO6414526.1"/>
    </source>
</evidence>
<protein>
    <submittedName>
        <fullName evidence="2">NAD-dependent epimerase/dehydratase family protein</fullName>
    </submittedName>
</protein>
<dbReference type="EMBL" id="JAUOTP010000003">
    <property type="protein sequence ID" value="MDO6414526.1"/>
    <property type="molecule type" value="Genomic_DNA"/>
</dbReference>
<sequence>MAAKGHVLIVGASGVIGTAAIDLFGRSQDWSVTGLSRRPPVVAPAAHHSHLPVDLGDPSGCLAALQQLSPVTHLVYAAVREKPGLVAGWRDADLIAENGRMFKNVLDALVARHPLQHVIVLQGTKAYGGHHHPVRIPAREDRPRDDHANFYWLHEDHAREQAGIHGFAVTIFRPQVLVGTAAGVAMNPVLAIGAYSALCHALGRPFAYPGAADALFEATDATLLARAFRWAFDMPAASGETFNITNGDVFVPAHSWQDLGAALGHPPTDATERRLVEFFARADAIAAWRKLAQAHGLRCDHLPTFLGESHHYVDLLFGPRLAARPVPMLVSTIKLRRAGFSDCLDSQQSLVSALATMADLKLLPPGPPPPPAAPA</sequence>
<dbReference type="RefSeq" id="WP_303541757.1">
    <property type="nucleotide sequence ID" value="NZ_JAUOTP010000003.1"/>
</dbReference>
<dbReference type="SUPFAM" id="SSF51735">
    <property type="entry name" value="NAD(P)-binding Rossmann-fold domains"/>
    <property type="match status" value="1"/>
</dbReference>
<comment type="caution">
    <text evidence="2">The sequence shown here is derived from an EMBL/GenBank/DDBJ whole genome shotgun (WGS) entry which is preliminary data.</text>
</comment>
<organism evidence="2 3">
    <name type="scientific">Sphingomonas natans</name>
    <dbReference type="NCBI Taxonomy" id="3063330"/>
    <lineage>
        <taxon>Bacteria</taxon>
        <taxon>Pseudomonadati</taxon>
        <taxon>Pseudomonadota</taxon>
        <taxon>Alphaproteobacteria</taxon>
        <taxon>Sphingomonadales</taxon>
        <taxon>Sphingomonadaceae</taxon>
        <taxon>Sphingomonas</taxon>
    </lineage>
</organism>
<evidence type="ECO:0000259" key="1">
    <source>
        <dbReference type="Pfam" id="PF01370"/>
    </source>
</evidence>
<dbReference type="Pfam" id="PF01370">
    <property type="entry name" value="Epimerase"/>
    <property type="match status" value="1"/>
</dbReference>
<gene>
    <name evidence="2" type="ORF">Q4F19_09055</name>
</gene>
<name>A0ABT8Y879_9SPHN</name>
<accession>A0ABT8Y879</accession>
<dbReference type="PANTHER" id="PTHR32487">
    <property type="entry name" value="3-OXO-DELTA(4,5)-STEROID 5-BETA-REDUCTASE"/>
    <property type="match status" value="1"/>
</dbReference>
<dbReference type="Gene3D" id="3.40.50.720">
    <property type="entry name" value="NAD(P)-binding Rossmann-like Domain"/>
    <property type="match status" value="1"/>
</dbReference>
<dbReference type="InterPro" id="IPR036291">
    <property type="entry name" value="NAD(P)-bd_dom_sf"/>
</dbReference>